<evidence type="ECO:0000256" key="2">
    <source>
        <dbReference type="SAM" id="SignalP"/>
    </source>
</evidence>
<feature type="region of interest" description="Disordered" evidence="1">
    <location>
        <begin position="38"/>
        <end position="95"/>
    </location>
</feature>
<organism evidence="3 4">
    <name type="scientific">Candidatus Avisuccinivibrio stercorigallinarum</name>
    <dbReference type="NCBI Taxonomy" id="2840704"/>
    <lineage>
        <taxon>Bacteria</taxon>
        <taxon>Pseudomonadati</taxon>
        <taxon>Pseudomonadota</taxon>
        <taxon>Gammaproteobacteria</taxon>
        <taxon>Aeromonadales</taxon>
        <taxon>Succinivibrionaceae</taxon>
        <taxon>Succinivibrionaceae incertae sedis</taxon>
        <taxon>Candidatus Avisuccinivibrio</taxon>
    </lineage>
</organism>
<gene>
    <name evidence="3" type="ORF">IAB19_03765</name>
</gene>
<reference evidence="3" key="1">
    <citation type="submission" date="2020-10" db="EMBL/GenBank/DDBJ databases">
        <authorList>
            <person name="Gilroy R."/>
        </authorList>
    </citation>
    <scope>NUCLEOTIDE SEQUENCE</scope>
    <source>
        <strain evidence="3">17213</strain>
    </source>
</reference>
<feature type="compositionally biased region" description="Basic residues" evidence="1">
    <location>
        <begin position="232"/>
        <end position="248"/>
    </location>
</feature>
<proteinExistence type="predicted"/>
<keyword evidence="2" id="KW-0732">Signal</keyword>
<name>A0A9D9DAJ7_9GAMM</name>
<evidence type="ECO:0000256" key="1">
    <source>
        <dbReference type="SAM" id="MobiDB-lite"/>
    </source>
</evidence>
<dbReference type="Proteomes" id="UP000823631">
    <property type="component" value="Unassembled WGS sequence"/>
</dbReference>
<reference evidence="3" key="2">
    <citation type="journal article" date="2021" name="PeerJ">
        <title>Extensive microbial diversity within the chicken gut microbiome revealed by metagenomics and culture.</title>
        <authorList>
            <person name="Gilroy R."/>
            <person name="Ravi A."/>
            <person name="Getino M."/>
            <person name="Pursley I."/>
            <person name="Horton D.L."/>
            <person name="Alikhan N.F."/>
            <person name="Baker D."/>
            <person name="Gharbi K."/>
            <person name="Hall N."/>
            <person name="Watson M."/>
            <person name="Adriaenssens E.M."/>
            <person name="Foster-Nyarko E."/>
            <person name="Jarju S."/>
            <person name="Secka A."/>
            <person name="Antonio M."/>
            <person name="Oren A."/>
            <person name="Chaudhuri R.R."/>
            <person name="La Ragione R."/>
            <person name="Hildebrand F."/>
            <person name="Pallen M.J."/>
        </authorList>
    </citation>
    <scope>NUCLEOTIDE SEQUENCE</scope>
    <source>
        <strain evidence="3">17213</strain>
    </source>
</reference>
<sequence>MTNKYLVSAAALAVCALLSSSVLAAEPAPADKVISTAPAGQAVPPAPPAPPAAGPQGFGPGQGPDVALDARRMGPPAPGARPGDVRPGPRPGFGPDVRPIIVAPAGPGYAPAYAGWDCPRYDGYCPRYDGRVPAPNDVRPAPRGYRGAVLDALNDERYADLTTEIAKLEDLLYVERNVLRGMQQQTDVKSSDLRTQARNVVELKNQLDAKYDELMTKYSEDNGDVYQDRAPRRGGHHPMRHHRWHHWE</sequence>
<accession>A0A9D9DAJ7</accession>
<protein>
    <submittedName>
        <fullName evidence="3">Uncharacterized protein</fullName>
    </submittedName>
</protein>
<feature type="signal peptide" evidence="2">
    <location>
        <begin position="1"/>
        <end position="24"/>
    </location>
</feature>
<comment type="caution">
    <text evidence="3">The sequence shown here is derived from an EMBL/GenBank/DDBJ whole genome shotgun (WGS) entry which is preliminary data.</text>
</comment>
<evidence type="ECO:0000313" key="3">
    <source>
        <dbReference type="EMBL" id="MBO8415483.1"/>
    </source>
</evidence>
<dbReference type="EMBL" id="JADINH010000080">
    <property type="protein sequence ID" value="MBO8415483.1"/>
    <property type="molecule type" value="Genomic_DNA"/>
</dbReference>
<feature type="chain" id="PRO_5038975370" evidence="2">
    <location>
        <begin position="25"/>
        <end position="248"/>
    </location>
</feature>
<feature type="region of interest" description="Disordered" evidence="1">
    <location>
        <begin position="223"/>
        <end position="248"/>
    </location>
</feature>
<dbReference type="AlphaFoldDB" id="A0A9D9DAJ7"/>
<feature type="compositionally biased region" description="Pro residues" evidence="1">
    <location>
        <begin position="44"/>
        <end position="53"/>
    </location>
</feature>
<evidence type="ECO:0000313" key="4">
    <source>
        <dbReference type="Proteomes" id="UP000823631"/>
    </source>
</evidence>